<keyword evidence="4 10" id="KW-0547">Nucleotide-binding</keyword>
<evidence type="ECO:0000256" key="1">
    <source>
        <dbReference type="ARBA" id="ARBA00008675"/>
    </source>
</evidence>
<dbReference type="InterPro" id="IPR019489">
    <property type="entry name" value="Clp_ATPase_C"/>
</dbReference>
<evidence type="ECO:0000256" key="7">
    <source>
        <dbReference type="ARBA" id="ARBA00023186"/>
    </source>
</evidence>
<evidence type="ECO:0000313" key="13">
    <source>
        <dbReference type="EMBL" id="UYQ95970.1"/>
    </source>
</evidence>
<comment type="subcellular location">
    <subcellularLocation>
        <location evidence="11">Cytoplasm</location>
    </subcellularLocation>
</comment>
<name>A0ABY6J8E6_9BACT</name>
<evidence type="ECO:0000256" key="5">
    <source>
        <dbReference type="ARBA" id="ARBA00022840"/>
    </source>
</evidence>
<dbReference type="RefSeq" id="WP_264283638.1">
    <property type="nucleotide sequence ID" value="NZ_CP107006.1"/>
</dbReference>
<dbReference type="CDD" id="cd00009">
    <property type="entry name" value="AAA"/>
    <property type="match status" value="1"/>
</dbReference>
<evidence type="ECO:0000256" key="4">
    <source>
        <dbReference type="ARBA" id="ARBA00022741"/>
    </source>
</evidence>
<keyword evidence="11" id="KW-0346">Stress response</keyword>
<comment type="similarity">
    <text evidence="1 10">Belongs to the ClpA/ClpB family.</text>
</comment>
<dbReference type="InterPro" id="IPR028299">
    <property type="entry name" value="ClpA/B_CS2"/>
</dbReference>
<keyword evidence="6 11" id="KW-0175">Coiled coil</keyword>
<keyword evidence="3 9" id="KW-0677">Repeat</keyword>
<dbReference type="PROSITE" id="PS00870">
    <property type="entry name" value="CLPAB_1"/>
    <property type="match status" value="1"/>
</dbReference>
<dbReference type="SMART" id="SM00382">
    <property type="entry name" value="AAA"/>
    <property type="match status" value="2"/>
</dbReference>
<dbReference type="CDD" id="cd19499">
    <property type="entry name" value="RecA-like_ClpB_Hsp104-like"/>
    <property type="match status" value="1"/>
</dbReference>
<evidence type="ECO:0000256" key="3">
    <source>
        <dbReference type="ARBA" id="ARBA00022737"/>
    </source>
</evidence>
<comment type="subunit">
    <text evidence="11">Homohexamer; The oligomerization is ATP-dependent.</text>
</comment>
<keyword evidence="11" id="KW-0963">Cytoplasm</keyword>
<proteinExistence type="inferred from homology"/>
<comment type="subunit">
    <text evidence="8">Homohexamer. The oligomerization is ATP-dependent.</text>
</comment>
<protein>
    <recommendedName>
        <fullName evidence="2 11">Chaperone protein ClpB</fullName>
    </recommendedName>
</protein>
<dbReference type="InterPro" id="IPR041546">
    <property type="entry name" value="ClpA/ClpB_AAA_lid"/>
</dbReference>
<evidence type="ECO:0000256" key="2">
    <source>
        <dbReference type="ARBA" id="ARBA00017574"/>
    </source>
</evidence>
<dbReference type="PRINTS" id="PR00300">
    <property type="entry name" value="CLPPROTEASEA"/>
</dbReference>
<dbReference type="Proteomes" id="UP001162741">
    <property type="component" value="Chromosome"/>
</dbReference>
<dbReference type="PANTHER" id="PTHR11638:SF18">
    <property type="entry name" value="HEAT SHOCK PROTEIN 104"/>
    <property type="match status" value="1"/>
</dbReference>
<evidence type="ECO:0000313" key="14">
    <source>
        <dbReference type="Proteomes" id="UP001162741"/>
    </source>
</evidence>
<evidence type="ECO:0000256" key="10">
    <source>
        <dbReference type="RuleBase" id="RU004432"/>
    </source>
</evidence>
<dbReference type="Pfam" id="PF02861">
    <property type="entry name" value="Clp_N"/>
    <property type="match status" value="1"/>
</dbReference>
<dbReference type="InterPro" id="IPR036628">
    <property type="entry name" value="Clp_N_dom_sf"/>
</dbReference>
<dbReference type="SUPFAM" id="SSF52540">
    <property type="entry name" value="P-loop containing nucleoside triphosphate hydrolases"/>
    <property type="match status" value="2"/>
</dbReference>
<organism evidence="13 14">
    <name type="scientific">Chitinophaga horti</name>
    <dbReference type="NCBI Taxonomy" id="2920382"/>
    <lineage>
        <taxon>Bacteria</taxon>
        <taxon>Pseudomonadati</taxon>
        <taxon>Bacteroidota</taxon>
        <taxon>Chitinophagia</taxon>
        <taxon>Chitinophagales</taxon>
        <taxon>Chitinophagaceae</taxon>
        <taxon>Chitinophaga</taxon>
    </lineage>
</organism>
<dbReference type="PROSITE" id="PS00871">
    <property type="entry name" value="CLPAB_2"/>
    <property type="match status" value="1"/>
</dbReference>
<keyword evidence="5 10" id="KW-0067">ATP-binding</keyword>
<dbReference type="SUPFAM" id="SSF81923">
    <property type="entry name" value="Double Clp-N motif"/>
    <property type="match status" value="1"/>
</dbReference>
<dbReference type="Pfam" id="PF00004">
    <property type="entry name" value="AAA"/>
    <property type="match status" value="1"/>
</dbReference>
<evidence type="ECO:0000256" key="9">
    <source>
        <dbReference type="PROSITE-ProRule" id="PRU01251"/>
    </source>
</evidence>
<evidence type="ECO:0000256" key="8">
    <source>
        <dbReference type="ARBA" id="ARBA00026057"/>
    </source>
</evidence>
<dbReference type="InterPro" id="IPR018368">
    <property type="entry name" value="ClpA/B_CS1"/>
</dbReference>
<gene>
    <name evidence="11 13" type="primary">clpB</name>
    <name evidence="13" type="ORF">MKQ68_06390</name>
</gene>
<dbReference type="InterPro" id="IPR027417">
    <property type="entry name" value="P-loop_NTPase"/>
</dbReference>
<dbReference type="NCBIfam" id="TIGR03346">
    <property type="entry name" value="chaperone_ClpB"/>
    <property type="match status" value="1"/>
</dbReference>
<feature type="domain" description="Clp R" evidence="12">
    <location>
        <begin position="3"/>
        <end position="145"/>
    </location>
</feature>
<dbReference type="EMBL" id="CP107006">
    <property type="protein sequence ID" value="UYQ95970.1"/>
    <property type="molecule type" value="Genomic_DNA"/>
</dbReference>
<dbReference type="Gene3D" id="3.40.50.300">
    <property type="entry name" value="P-loop containing nucleotide triphosphate hydrolases"/>
    <property type="match status" value="3"/>
</dbReference>
<evidence type="ECO:0000256" key="6">
    <source>
        <dbReference type="ARBA" id="ARBA00023054"/>
    </source>
</evidence>
<dbReference type="Pfam" id="PF07724">
    <property type="entry name" value="AAA_2"/>
    <property type="match status" value="1"/>
</dbReference>
<comment type="function">
    <text evidence="11">Part of a stress-induced multi-chaperone system, it is involved in the recovery of the cell from heat-induced damage, in cooperation with DnaK, DnaJ and GrpE.</text>
</comment>
<dbReference type="Pfam" id="PF17871">
    <property type="entry name" value="AAA_lid_9"/>
    <property type="match status" value="1"/>
</dbReference>
<accession>A0ABY6J8E6</accession>
<dbReference type="InterPro" id="IPR017730">
    <property type="entry name" value="Chaperonin_ClpB"/>
</dbReference>
<dbReference type="PANTHER" id="PTHR11638">
    <property type="entry name" value="ATP-DEPENDENT CLP PROTEASE"/>
    <property type="match status" value="1"/>
</dbReference>
<dbReference type="PROSITE" id="PS51903">
    <property type="entry name" value="CLP_R"/>
    <property type="match status" value="1"/>
</dbReference>
<dbReference type="InterPro" id="IPR003593">
    <property type="entry name" value="AAA+_ATPase"/>
</dbReference>
<dbReference type="Gene3D" id="1.10.8.60">
    <property type="match status" value="1"/>
</dbReference>
<dbReference type="InterPro" id="IPR050130">
    <property type="entry name" value="ClpA_ClpB"/>
</dbReference>
<reference evidence="13" key="1">
    <citation type="submission" date="2022-10" db="EMBL/GenBank/DDBJ databases">
        <title>Chitinophaga sp. nov., isolated from soil.</title>
        <authorList>
            <person name="Jeon C.O."/>
        </authorList>
    </citation>
    <scope>NUCLEOTIDE SEQUENCE</scope>
    <source>
        <strain evidence="13">R8</strain>
    </source>
</reference>
<keyword evidence="7 10" id="KW-0143">Chaperone</keyword>
<dbReference type="InterPro" id="IPR004176">
    <property type="entry name" value="Clp_R_N"/>
</dbReference>
<sequence>MNLNNFTIKSQETLQRAQQLAFNHKNQSIETGHILKSLLDDEDNAIEYLLKKNDVNTGFLDNKLNEQLQRYPIASGEPGQMLSRDANNAILRAGSVIKEFKDEFVSVEHLLMGILSGSDDTGKLLKDAGLTEKGLKSAIAELRKGGTVNSQTADAQYNSLQKYAKNLNELAAAGKLDPVIGRDEEIRRTLHILSRRSKNNPILVGEPGVGKTAIAEGLAHRIVNGDVPDNLKSRIIFALDMGSLMAGAKYRGEFEERLKAVIKEVSESEGNIILFIDEIHTLVGAGAMEGAMDAANILKPALARGELRAVGATTLNEYQKYFEKDKALERRFQKVLIDEPSTEDAISILRGLKERYETHHHVRIKDDAIIAAVELSHRYITDRFLPDKAIDLIDESAAKLRLEMNSMPEELDELERRIRQLEIEREAIKREKDEDKLRELGEQIENLSEERNTFKAKWQQEKEVVDKIQQAKAAIEDLKHEAELAERNGEYGKVAEIRYGKIKEQEEVVEEQTAVLSAISDNQKRLLKEEVDAEDIAENVAKATGIPLARMMQSEKEKLLNLEEELHQRVVGQEEAISAVADAIRRSRAGLQDPKRPIGSFIFLGTTGVGKTELAKALAEYLFDDESMMTRIDMSEYQEKHSVSRLVGAPPGYVGYDEGGQLTEAVRRKPYSVVLLDEIEKAHPDTFNVLLQVLDDGHLTDNKGRTVNFKNTIIIMTSNMGGNIIQDNFEGVTEENKDEVVENTRDQVMELLKQTIRPEFLNRVDEVIMFQPLMKSEVRGIINIQLQQLKELVSKNGMILDFSDYAIDYLAEQGYDPQFGARPLKRLIQRQIVNLLSKKILAGDVEKSKPVLVDVFDGVVVIRNK</sequence>
<feature type="coiled-coil region" evidence="11">
    <location>
        <begin position="397"/>
        <end position="488"/>
    </location>
</feature>
<dbReference type="InterPro" id="IPR003959">
    <property type="entry name" value="ATPase_AAA_core"/>
</dbReference>
<dbReference type="Gene3D" id="1.10.1780.10">
    <property type="entry name" value="Clp, N-terminal domain"/>
    <property type="match status" value="1"/>
</dbReference>
<dbReference type="SMART" id="SM01086">
    <property type="entry name" value="ClpB_D2-small"/>
    <property type="match status" value="1"/>
</dbReference>
<dbReference type="InterPro" id="IPR001270">
    <property type="entry name" value="ClpA/B"/>
</dbReference>
<dbReference type="Pfam" id="PF10431">
    <property type="entry name" value="ClpB_D2-small"/>
    <property type="match status" value="1"/>
</dbReference>
<evidence type="ECO:0000256" key="11">
    <source>
        <dbReference type="RuleBase" id="RU362034"/>
    </source>
</evidence>
<keyword evidence="14" id="KW-1185">Reference proteome</keyword>
<evidence type="ECO:0000259" key="12">
    <source>
        <dbReference type="PROSITE" id="PS51903"/>
    </source>
</evidence>